<evidence type="ECO:0000256" key="3">
    <source>
        <dbReference type="ARBA" id="ARBA00022490"/>
    </source>
</evidence>
<dbReference type="Pfam" id="PF23797">
    <property type="entry name" value="Beta-prop_ELP1_2nd"/>
    <property type="match status" value="1"/>
</dbReference>
<evidence type="ECO:0000256" key="4">
    <source>
        <dbReference type="ARBA" id="ARBA00022694"/>
    </source>
</evidence>
<comment type="similarity">
    <text evidence="2 5">Belongs to the ELP1/IKA1 family.</text>
</comment>
<evidence type="ECO:0000256" key="1">
    <source>
        <dbReference type="ARBA" id="ARBA00005043"/>
    </source>
</evidence>
<feature type="domain" description="ELP1 alpha-solenoid" evidence="10">
    <location>
        <begin position="666"/>
        <end position="872"/>
    </location>
</feature>
<dbReference type="PANTHER" id="PTHR12747">
    <property type="entry name" value="ELONGATOR COMPLEX PROTEIN 1"/>
    <property type="match status" value="1"/>
</dbReference>
<evidence type="ECO:0000256" key="5">
    <source>
        <dbReference type="PIRNR" id="PIRNR017233"/>
    </source>
</evidence>
<keyword evidence="3 5" id="KW-0963">Cytoplasm</keyword>
<gene>
    <name evidence="12" type="ORF">AV274_3051</name>
</gene>
<dbReference type="InterPro" id="IPR056164">
    <property type="entry name" value="Beta-prop_ELP1_1st"/>
</dbReference>
<keyword evidence="4" id="KW-0819">tRNA processing</keyword>
<dbReference type="InterPro" id="IPR056169">
    <property type="entry name" value="HB_ELP1"/>
</dbReference>
<feature type="coiled-coil region" evidence="6">
    <location>
        <begin position="1225"/>
        <end position="1282"/>
    </location>
</feature>
<dbReference type="Proteomes" id="UP000078348">
    <property type="component" value="Unassembled WGS sequence"/>
</dbReference>
<evidence type="ECO:0000313" key="13">
    <source>
        <dbReference type="Proteomes" id="UP000078348"/>
    </source>
</evidence>
<dbReference type="PANTHER" id="PTHR12747:SF0">
    <property type="entry name" value="ELONGATOR COMPLEX PROTEIN 1"/>
    <property type="match status" value="1"/>
</dbReference>
<dbReference type="PIRSF" id="PIRSF017233">
    <property type="entry name" value="IKAP"/>
    <property type="match status" value="1"/>
</dbReference>
<keyword evidence="13" id="KW-1185">Reference proteome</keyword>
<evidence type="ECO:0000256" key="6">
    <source>
        <dbReference type="SAM" id="Coils"/>
    </source>
</evidence>
<comment type="pathway">
    <text evidence="1">tRNA modification; 5-methoxycarbonylmethyl-2-thiouridine-tRNA biosynthesis.</text>
</comment>
<protein>
    <recommendedName>
        <fullName evidence="5">Elongator complex protein 1</fullName>
    </recommendedName>
</protein>
<evidence type="ECO:0000256" key="7">
    <source>
        <dbReference type="SAM" id="MobiDB-lite"/>
    </source>
</evidence>
<dbReference type="GO" id="GO:0000049">
    <property type="term" value="F:tRNA binding"/>
    <property type="evidence" value="ECO:0007669"/>
    <property type="project" value="TreeGrafter"/>
</dbReference>
<dbReference type="InterPro" id="IPR056167">
    <property type="entry name" value="A-sol_ELP1"/>
</dbReference>
<accession>A0A196SGJ3</accession>
<evidence type="ECO:0000259" key="10">
    <source>
        <dbReference type="Pfam" id="PF23925"/>
    </source>
</evidence>
<dbReference type="Pfam" id="PF04762">
    <property type="entry name" value="Beta-prop_ELP1_1st"/>
    <property type="match status" value="2"/>
</dbReference>
<dbReference type="GO" id="GO:0005634">
    <property type="term" value="C:nucleus"/>
    <property type="evidence" value="ECO:0007669"/>
    <property type="project" value="UniProtKB-SubCell"/>
</dbReference>
<keyword evidence="5" id="KW-0539">Nucleus</keyword>
<dbReference type="InterPro" id="IPR056165">
    <property type="entry name" value="Beta-prop_ELP1_2nd"/>
</dbReference>
<comment type="caution">
    <text evidence="12">The sequence shown here is derived from an EMBL/GenBank/DDBJ whole genome shotgun (WGS) entry which is preliminary data.</text>
</comment>
<evidence type="ECO:0000259" key="11">
    <source>
        <dbReference type="Pfam" id="PF23936"/>
    </source>
</evidence>
<dbReference type="Pfam" id="PF23925">
    <property type="entry name" value="A-sol_ELP1"/>
    <property type="match status" value="1"/>
</dbReference>
<dbReference type="InterPro" id="IPR006849">
    <property type="entry name" value="Elp1"/>
</dbReference>
<feature type="domain" description="ELP1 three-helical bundle" evidence="11">
    <location>
        <begin position="1080"/>
        <end position="1279"/>
    </location>
</feature>
<keyword evidence="6" id="KW-0175">Coiled coil</keyword>
<feature type="domain" description="ELP1 first N-terminal beta-propeller" evidence="8">
    <location>
        <begin position="159"/>
        <end position="294"/>
    </location>
</feature>
<evidence type="ECO:0000259" key="9">
    <source>
        <dbReference type="Pfam" id="PF23797"/>
    </source>
</evidence>
<organism evidence="12 13">
    <name type="scientific">Blastocystis sp. subtype 1 (strain ATCC 50177 / NandII)</name>
    <dbReference type="NCBI Taxonomy" id="478820"/>
    <lineage>
        <taxon>Eukaryota</taxon>
        <taxon>Sar</taxon>
        <taxon>Stramenopiles</taxon>
        <taxon>Bigyra</taxon>
        <taxon>Opalozoa</taxon>
        <taxon>Opalinata</taxon>
        <taxon>Blastocystidae</taxon>
        <taxon>Blastocystis</taxon>
    </lineage>
</organism>
<feature type="domain" description="ELP1 first N-terminal beta-propeller" evidence="8">
    <location>
        <begin position="1"/>
        <end position="150"/>
    </location>
</feature>
<dbReference type="SUPFAM" id="SSF69322">
    <property type="entry name" value="Tricorn protease domain 2"/>
    <property type="match status" value="1"/>
</dbReference>
<comment type="subcellular location">
    <subcellularLocation>
        <location evidence="5">Cytoplasm</location>
    </subcellularLocation>
    <subcellularLocation>
        <location evidence="5">Nucleus</location>
    </subcellularLocation>
</comment>
<dbReference type="GO" id="GO:0002926">
    <property type="term" value="P:tRNA wobble base 5-methoxycarbonylmethyl-2-thiouridinylation"/>
    <property type="evidence" value="ECO:0007669"/>
    <property type="project" value="TreeGrafter"/>
</dbReference>
<sequence>MKNISIVEETEVTNVAPQNDCYGLTSNPFLGEVYVLYTSGLVIGIRQEDRSVFFECDLKTLLADGVETEQTFIFISYVAEMENLLLVSEEGLILTLSKDEEIQPVGDIEGGILNCAWSYDQEMLLIITKSGSLVLLNNSFEVLNEAQLEDLHPDSTPFSVLLSWRSDGENVSISYLQASGARCVRVLTKELEPFSISRNVNGTECRGLQRALSWNPDHSLIATVQEERGRTQVSFLEKNGLRHGEFALGALQHGAVAYNSAGDILAVTGELEGESVLQLWTRNNYHWYKKLERRYAVPVVAALWDLVDEARLSVLHENGDLSLLVVQWDVANSADRLNTVAVLDGAVVHLASCRFNLCPPPMYPASLDCAAHLAHDGIVACCFPSFRQTAACNTVSLLLLTNRRLLLLRAADRFRVLADAALAPRQALELLQSFTVERAVPLPCVPGRSAAQFSKCLWLSERLVVLDCCQQGDDPAGAVCFDLESGNCAFLPHPCCALCAVSETEFCCEARTGEVALVHVEITGEEDAFFAATASTLLTLPQFCEALTAVHTPELHLIARSAKGKLFFDASLLCSNVVSAVPVQSLLLYIVNDVVPHLCLLPFPQLPLFSQFTQPITGRGSVYVGCGDDGRVVVQLPRGNLETVYPRLLACTHLKHVVFDSETPARWREAVEFMRRQRIPLDLLYDMDPAYFLAHVEQFIAAQRDADRLNLFLSNLAECTSLRPLTPSEDFTAEGHDYAGVFAQPAAPAPADKRNTLCEAFCPLLLRAEATLLPAITCLCSFNPPRYETALQVIHDQLAKEGVTECVPLARADDEEEEEEESCGLAAMRWLLILVDPAIVYNVALGTYSMELTQMVASLSQRDPREYKPLLQRYNSVPVGVRRYWIDKDLKRFARVLRDIAALLTDPSVVDPATCVPPSIAPYALEASETLFQEAAQLMREKNLTHEMIACFKDTPLRAAAFKEVALHLMQRQQFAEAMRLLLLLSPAPHALLMQCALQLNDVDTYLASVAASVADPRERAQAVLQLCRQLRTGGKAEVLRAAALYTEYLDDVEEATLCYCSVQAFLAALAACARADRPDLVETVVLPKALEAAAAARTDMREKEAKLARVVDRLLVLRSARQAEEDAADAADAQSVWSQSTATCASGISAVTGMTAFFQEAGEVSSSLLSVSPVEDMSALSRRAGNTEIHAERSVKVMQFGSGAPAAAKQQKKKKRIRPGSAQEEEALNKMVELITDVRELRDDVRSLGKVLCIQDKQEEMHELETQFRDHLECIREAKRKLGMEVEKEDEFEFEWL</sequence>
<proteinExistence type="inferred from homology"/>
<dbReference type="GO" id="GO:0033588">
    <property type="term" value="C:elongator holoenzyme complex"/>
    <property type="evidence" value="ECO:0007669"/>
    <property type="project" value="InterPro"/>
</dbReference>
<dbReference type="Pfam" id="PF23936">
    <property type="entry name" value="HB_ELP1"/>
    <property type="match status" value="1"/>
</dbReference>
<dbReference type="OrthoDB" id="40048at2759"/>
<dbReference type="EMBL" id="LXWW01000159">
    <property type="protein sequence ID" value="OAO15272.1"/>
    <property type="molecule type" value="Genomic_DNA"/>
</dbReference>
<name>A0A196SGJ3_BLAHN</name>
<reference evidence="12 13" key="1">
    <citation type="submission" date="2016-05" db="EMBL/GenBank/DDBJ databases">
        <title>Nuclear genome of Blastocystis sp. subtype 1 NandII.</title>
        <authorList>
            <person name="Gentekaki E."/>
            <person name="Curtis B."/>
            <person name="Stairs C."/>
            <person name="Eme L."/>
            <person name="Herman E."/>
            <person name="Klimes V."/>
            <person name="Arias M.C."/>
            <person name="Elias M."/>
            <person name="Hilliou F."/>
            <person name="Klute M."/>
            <person name="Malik S.-B."/>
            <person name="Pightling A."/>
            <person name="Rachubinski R."/>
            <person name="Salas D."/>
            <person name="Schlacht A."/>
            <person name="Suga H."/>
            <person name="Archibald J."/>
            <person name="Ball S.G."/>
            <person name="Clark G."/>
            <person name="Dacks J."/>
            <person name="Van Der Giezen M."/>
            <person name="Tsaousis A."/>
            <person name="Roger A."/>
        </authorList>
    </citation>
    <scope>NUCLEOTIDE SEQUENCE [LARGE SCALE GENOMIC DNA]</scope>
    <source>
        <strain evidence="13">ATCC 50177 / NandII</strain>
    </source>
</reference>
<evidence type="ECO:0000313" key="12">
    <source>
        <dbReference type="EMBL" id="OAO15272.1"/>
    </source>
</evidence>
<feature type="region of interest" description="Disordered" evidence="7">
    <location>
        <begin position="1203"/>
        <end position="1224"/>
    </location>
</feature>
<dbReference type="GO" id="GO:0005829">
    <property type="term" value="C:cytosol"/>
    <property type="evidence" value="ECO:0007669"/>
    <property type="project" value="TreeGrafter"/>
</dbReference>
<comment type="function">
    <text evidence="5">Component of the elongator complex which is required for multiple tRNA modifications, including mcm5U (5-methoxycarbonylmethyl uridine), mcm5s2U (5-methoxycarbonylmethyl-2-thiouridine), and ncm5U (5-carbamoylmethyl uridine). The elongator complex catalyzes formation of carboxymethyluridine in the wobble base at position 34 in tRNAs.</text>
</comment>
<dbReference type="UniPathway" id="UPA00988"/>
<dbReference type="STRING" id="478820.A0A196SGJ3"/>
<evidence type="ECO:0000256" key="2">
    <source>
        <dbReference type="ARBA" id="ARBA00006086"/>
    </source>
</evidence>
<feature type="domain" description="ELP1 N-terminal second beta-propeller" evidence="9">
    <location>
        <begin position="342"/>
        <end position="589"/>
    </location>
</feature>
<evidence type="ECO:0000259" key="8">
    <source>
        <dbReference type="Pfam" id="PF04762"/>
    </source>
</evidence>